<name>A0A420WQL4_9PROT</name>
<sequence length="147" mass="15103">MGWAYITLALFAGIVVPVQAGLNAVMARHIGGALNATFLSFIIGTSALAIILAVTRPALPSLATFGQVPVWAYAGGLMGLIYVASSTFLAPKLGAATLLALVIAGQMIASLIIDQYGLVGFPENPITLLRVLGVVLLVAGVVLIRAF</sequence>
<evidence type="ECO:0000256" key="1">
    <source>
        <dbReference type="SAM" id="Phobius"/>
    </source>
</evidence>
<dbReference type="AlphaFoldDB" id="A0A420WQL4"/>
<keyword evidence="1" id="KW-0472">Membrane</keyword>
<reference evidence="2 3" key="1">
    <citation type="submission" date="2018-10" db="EMBL/GenBank/DDBJ databases">
        <title>Comparative analysis of microorganisms from saline springs in Andes Mountain Range, Colombia.</title>
        <authorList>
            <person name="Rubin E."/>
        </authorList>
    </citation>
    <scope>NUCLEOTIDE SEQUENCE [LARGE SCALE GENOMIC DNA]</scope>
    <source>
        <strain evidence="2 3">USBA 36</strain>
    </source>
</reference>
<keyword evidence="1" id="KW-0812">Transmembrane</keyword>
<feature type="transmembrane region" description="Helical" evidence="1">
    <location>
        <begin position="125"/>
        <end position="144"/>
    </location>
</feature>
<dbReference type="Proteomes" id="UP000277424">
    <property type="component" value="Unassembled WGS sequence"/>
</dbReference>
<feature type="transmembrane region" description="Helical" evidence="1">
    <location>
        <begin position="6"/>
        <end position="26"/>
    </location>
</feature>
<gene>
    <name evidence="2" type="ORF">BCL74_1100</name>
</gene>
<dbReference type="OrthoDB" id="370053at2"/>
<comment type="caution">
    <text evidence="2">The sequence shown here is derived from an EMBL/GenBank/DDBJ whole genome shotgun (WGS) entry which is preliminary data.</text>
</comment>
<keyword evidence="1" id="KW-1133">Transmembrane helix</keyword>
<protein>
    <submittedName>
        <fullName evidence="2">Transporter family-2 protein</fullName>
    </submittedName>
</protein>
<dbReference type="GO" id="GO:0005886">
    <property type="term" value="C:plasma membrane"/>
    <property type="evidence" value="ECO:0007669"/>
    <property type="project" value="TreeGrafter"/>
</dbReference>
<dbReference type="PANTHER" id="PTHR34821">
    <property type="entry name" value="INNER MEMBRANE PROTEIN YDCZ"/>
    <property type="match status" value="1"/>
</dbReference>
<evidence type="ECO:0000313" key="3">
    <source>
        <dbReference type="Proteomes" id="UP000277424"/>
    </source>
</evidence>
<proteinExistence type="predicted"/>
<dbReference type="InterPro" id="IPR006750">
    <property type="entry name" value="YdcZ"/>
</dbReference>
<accession>A0A420WQL4</accession>
<dbReference type="Pfam" id="PF04657">
    <property type="entry name" value="DMT_YdcZ"/>
    <property type="match status" value="1"/>
</dbReference>
<feature type="transmembrane region" description="Helical" evidence="1">
    <location>
        <begin position="96"/>
        <end position="113"/>
    </location>
</feature>
<dbReference type="EMBL" id="RBIG01000001">
    <property type="protein sequence ID" value="RKQ73314.1"/>
    <property type="molecule type" value="Genomic_DNA"/>
</dbReference>
<dbReference type="RefSeq" id="WP_121218122.1">
    <property type="nucleotide sequence ID" value="NZ_RBIG01000001.1"/>
</dbReference>
<dbReference type="PANTHER" id="PTHR34821:SF2">
    <property type="entry name" value="INNER MEMBRANE PROTEIN YDCZ"/>
    <property type="match status" value="1"/>
</dbReference>
<feature type="transmembrane region" description="Helical" evidence="1">
    <location>
        <begin position="70"/>
        <end position="89"/>
    </location>
</feature>
<organism evidence="2 3">
    <name type="scientific">Oceanibaculum indicum</name>
    <dbReference type="NCBI Taxonomy" id="526216"/>
    <lineage>
        <taxon>Bacteria</taxon>
        <taxon>Pseudomonadati</taxon>
        <taxon>Pseudomonadota</taxon>
        <taxon>Alphaproteobacteria</taxon>
        <taxon>Rhodospirillales</taxon>
        <taxon>Oceanibaculaceae</taxon>
        <taxon>Oceanibaculum</taxon>
    </lineage>
</organism>
<feature type="transmembrane region" description="Helical" evidence="1">
    <location>
        <begin position="38"/>
        <end position="58"/>
    </location>
</feature>
<evidence type="ECO:0000313" key="2">
    <source>
        <dbReference type="EMBL" id="RKQ73314.1"/>
    </source>
</evidence>